<sequence length="93" mass="10547">MTCVAESFVQRHFDRQCFEDAGVFVEKLIDNSLKVALNGVRKNSSGIRRGINLFPEKGQHERGMPEETGFDQQFPSSNFSKIVVLDSIQQDLK</sequence>
<dbReference type="AlphaFoldDB" id="A0AAI9YIU0"/>
<dbReference type="Proteomes" id="UP001240678">
    <property type="component" value="Unassembled WGS sequence"/>
</dbReference>
<gene>
    <name evidence="1" type="ORF">CCOS01_14683</name>
</gene>
<accession>A0AAI9YIU0</accession>
<dbReference type="RefSeq" id="XP_060306657.1">
    <property type="nucleotide sequence ID" value="XM_060462826.1"/>
</dbReference>
<evidence type="ECO:0000313" key="2">
    <source>
        <dbReference type="Proteomes" id="UP001240678"/>
    </source>
</evidence>
<organism evidence="1 2">
    <name type="scientific">Colletotrichum costaricense</name>
    <dbReference type="NCBI Taxonomy" id="1209916"/>
    <lineage>
        <taxon>Eukaryota</taxon>
        <taxon>Fungi</taxon>
        <taxon>Dikarya</taxon>
        <taxon>Ascomycota</taxon>
        <taxon>Pezizomycotina</taxon>
        <taxon>Sordariomycetes</taxon>
        <taxon>Hypocreomycetidae</taxon>
        <taxon>Glomerellales</taxon>
        <taxon>Glomerellaceae</taxon>
        <taxon>Colletotrichum</taxon>
        <taxon>Colletotrichum acutatum species complex</taxon>
    </lineage>
</organism>
<comment type="caution">
    <text evidence="1">The sequence shown here is derived from an EMBL/GenBank/DDBJ whole genome shotgun (WGS) entry which is preliminary data.</text>
</comment>
<protein>
    <submittedName>
        <fullName evidence="1">Uncharacterized protein</fullName>
    </submittedName>
</protein>
<reference evidence="1 2" key="1">
    <citation type="submission" date="2016-10" db="EMBL/GenBank/DDBJ databases">
        <title>The genome sequence of Colletotrichum fioriniae PJ7.</title>
        <authorList>
            <person name="Baroncelli R."/>
        </authorList>
    </citation>
    <scope>NUCLEOTIDE SEQUENCE [LARGE SCALE GENOMIC DNA]</scope>
    <source>
        <strain evidence="1 2">IMI 309622</strain>
    </source>
</reference>
<dbReference type="EMBL" id="MOOE01000021">
    <property type="protein sequence ID" value="KAK1512443.1"/>
    <property type="molecule type" value="Genomic_DNA"/>
</dbReference>
<keyword evidence="2" id="KW-1185">Reference proteome</keyword>
<name>A0AAI9YIU0_9PEZI</name>
<evidence type="ECO:0000313" key="1">
    <source>
        <dbReference type="EMBL" id="KAK1512443.1"/>
    </source>
</evidence>
<proteinExistence type="predicted"/>
<dbReference type="GeneID" id="85346373"/>